<evidence type="ECO:0000256" key="11">
    <source>
        <dbReference type="ARBA" id="ARBA00023004"/>
    </source>
</evidence>
<keyword evidence="8 14" id="KW-0949">S-adenosyl-L-methionine</keyword>
<dbReference type="SFLD" id="SFLDF00275">
    <property type="entry name" value="adenosine_C2_methyltransferase"/>
    <property type="match status" value="1"/>
</dbReference>
<dbReference type="InterPro" id="IPR006638">
    <property type="entry name" value="Elp3/MiaA/NifB-like_rSAM"/>
</dbReference>
<feature type="binding site" evidence="14">
    <location>
        <position position="295"/>
    </location>
    <ligand>
        <name>S-adenosyl-L-methionine</name>
        <dbReference type="ChEBI" id="CHEBI:59789"/>
    </ligand>
</feature>
<comment type="caution">
    <text evidence="14">Lacks conserved residue(s) required for the propagation of feature annotation.</text>
</comment>
<dbReference type="PIRSF" id="PIRSF006004">
    <property type="entry name" value="CHP00048"/>
    <property type="match status" value="1"/>
</dbReference>
<keyword evidence="5 14" id="KW-0698">rRNA processing</keyword>
<dbReference type="InterPro" id="IPR007197">
    <property type="entry name" value="rSAM"/>
</dbReference>
<keyword evidence="3 14" id="KW-0004">4Fe-4S</keyword>
<dbReference type="NCBIfam" id="TIGR00048">
    <property type="entry name" value="rRNA_mod_RlmN"/>
    <property type="match status" value="1"/>
</dbReference>
<dbReference type="SFLD" id="SFLDS00029">
    <property type="entry name" value="Radical_SAM"/>
    <property type="match status" value="1"/>
</dbReference>
<feature type="active site" description="S-methylcysteine intermediate" evidence="14">
    <location>
        <position position="338"/>
    </location>
</feature>
<feature type="binding site" evidence="14">
    <location>
        <begin position="219"/>
        <end position="221"/>
    </location>
    <ligand>
        <name>S-adenosyl-L-methionine</name>
        <dbReference type="ChEBI" id="CHEBI:59789"/>
    </ligand>
</feature>
<dbReference type="InterPro" id="IPR048641">
    <property type="entry name" value="RlmN_N"/>
</dbReference>
<dbReference type="InterPro" id="IPR004383">
    <property type="entry name" value="rRNA_lsu_MTrfase_RlmN/Cfr"/>
</dbReference>
<dbReference type="Gene3D" id="1.10.150.530">
    <property type="match status" value="1"/>
</dbReference>
<dbReference type="SMART" id="SM00729">
    <property type="entry name" value="Elp3"/>
    <property type="match status" value="1"/>
</dbReference>
<dbReference type="InterPro" id="IPR058240">
    <property type="entry name" value="rSAM_sf"/>
</dbReference>
<comment type="similarity">
    <text evidence="2 14">Belongs to the radical SAM superfamily. RlmN family.</text>
</comment>
<keyword evidence="6 14" id="KW-0489">Methyltransferase</keyword>
<keyword evidence="10 14" id="KW-0479">Metal-binding</keyword>
<evidence type="ECO:0000256" key="14">
    <source>
        <dbReference type="HAMAP-Rule" id="MF_01849"/>
    </source>
</evidence>
<feature type="domain" description="Radical SAM core" evidence="15">
    <location>
        <begin position="99"/>
        <end position="333"/>
    </location>
</feature>
<evidence type="ECO:0000256" key="13">
    <source>
        <dbReference type="ARBA" id="ARBA00023157"/>
    </source>
</evidence>
<proteinExistence type="inferred from homology"/>
<dbReference type="HAMAP" id="MF_01849">
    <property type="entry name" value="RNA_methyltr_RlmN"/>
    <property type="match status" value="1"/>
</dbReference>
<dbReference type="PANTHER" id="PTHR30544">
    <property type="entry name" value="23S RRNA METHYLTRANSFERASE"/>
    <property type="match status" value="1"/>
</dbReference>
<dbReference type="CDD" id="cd01335">
    <property type="entry name" value="Radical_SAM"/>
    <property type="match status" value="1"/>
</dbReference>
<dbReference type="Pfam" id="PF04055">
    <property type="entry name" value="Radical_SAM"/>
    <property type="match status" value="1"/>
</dbReference>
<evidence type="ECO:0000256" key="9">
    <source>
        <dbReference type="ARBA" id="ARBA00022694"/>
    </source>
</evidence>
<comment type="miscellaneous">
    <text evidence="14">Reaction proceeds by a ping-pong mechanism involving intermediate methylation of a conserved cysteine residue.</text>
</comment>
<evidence type="ECO:0000256" key="3">
    <source>
        <dbReference type="ARBA" id="ARBA00022485"/>
    </source>
</evidence>
<feature type="binding site" evidence="14">
    <location>
        <position position="113"/>
    </location>
    <ligand>
        <name>[4Fe-4S] cluster</name>
        <dbReference type="ChEBI" id="CHEBI:49883"/>
        <note>4Fe-4S-S-AdoMet</note>
    </ligand>
</feature>
<evidence type="ECO:0000259" key="15">
    <source>
        <dbReference type="PROSITE" id="PS51918"/>
    </source>
</evidence>
<feature type="active site" description="Proton acceptor" evidence="14">
    <location>
        <position position="93"/>
    </location>
</feature>
<keyword evidence="13 14" id="KW-1015">Disulfide bond</keyword>
<comment type="subcellular location">
    <subcellularLocation>
        <location evidence="1 14">Cytoplasm</location>
    </subcellularLocation>
</comment>
<dbReference type="GO" id="GO:0032259">
    <property type="term" value="P:methylation"/>
    <property type="evidence" value="ECO:0007669"/>
    <property type="project" value="UniProtKB-KW"/>
</dbReference>
<accession>A0ABW6D645</accession>
<feature type="binding site" evidence="14">
    <location>
        <position position="117"/>
    </location>
    <ligand>
        <name>[4Fe-4S] cluster</name>
        <dbReference type="ChEBI" id="CHEBI:49883"/>
        <note>4Fe-4S-S-AdoMet</note>
    </ligand>
</feature>
<evidence type="ECO:0000256" key="7">
    <source>
        <dbReference type="ARBA" id="ARBA00022679"/>
    </source>
</evidence>
<keyword evidence="9 14" id="KW-0819">tRNA processing</keyword>
<comment type="caution">
    <text evidence="16">The sequence shown here is derived from an EMBL/GenBank/DDBJ whole genome shotgun (WGS) entry which is preliminary data.</text>
</comment>
<keyword evidence="7 14" id="KW-0808">Transferase</keyword>
<evidence type="ECO:0000313" key="17">
    <source>
        <dbReference type="Proteomes" id="UP001598112"/>
    </source>
</evidence>
<dbReference type="Pfam" id="PF21016">
    <property type="entry name" value="RlmN_N"/>
    <property type="match status" value="1"/>
</dbReference>
<gene>
    <name evidence="14 16" type="primary">rlmN</name>
    <name evidence="16" type="ORF">SKC35_08200</name>
</gene>
<feature type="binding site" evidence="14">
    <location>
        <position position="120"/>
    </location>
    <ligand>
        <name>[4Fe-4S] cluster</name>
        <dbReference type="ChEBI" id="CHEBI:49883"/>
        <note>4Fe-4S-S-AdoMet</note>
    </ligand>
</feature>
<evidence type="ECO:0000256" key="6">
    <source>
        <dbReference type="ARBA" id="ARBA00022603"/>
    </source>
</evidence>
<protein>
    <recommendedName>
        <fullName evidence="14">Probable dual-specificity RNA methyltransferase RlmN</fullName>
        <ecNumber evidence="14">2.1.1.192</ecNumber>
    </recommendedName>
    <alternativeName>
        <fullName evidence="14">23S rRNA (adenine(2503)-C(2))-methyltransferase</fullName>
    </alternativeName>
    <alternativeName>
        <fullName evidence="14">23S rRNA m2A2503 methyltransferase</fullName>
    </alternativeName>
    <alternativeName>
        <fullName evidence="14">Ribosomal RNA large subunit methyltransferase N</fullName>
    </alternativeName>
    <alternativeName>
        <fullName evidence="14">tRNA (adenine(37)-C(2))-methyltransferase</fullName>
    </alternativeName>
    <alternativeName>
        <fullName evidence="14">tRNA m2A37 methyltransferase</fullName>
    </alternativeName>
</protein>
<evidence type="ECO:0000256" key="4">
    <source>
        <dbReference type="ARBA" id="ARBA00022490"/>
    </source>
</evidence>
<feature type="binding site" evidence="14">
    <location>
        <position position="196"/>
    </location>
    <ligand>
        <name>S-adenosyl-L-methionine</name>
        <dbReference type="ChEBI" id="CHEBI:59789"/>
    </ligand>
</feature>
<organism evidence="16 17">
    <name type="scientific">Aquirufa originis</name>
    <dbReference type="NCBI Taxonomy" id="3096514"/>
    <lineage>
        <taxon>Bacteria</taxon>
        <taxon>Pseudomonadati</taxon>
        <taxon>Bacteroidota</taxon>
        <taxon>Cytophagia</taxon>
        <taxon>Cytophagales</taxon>
        <taxon>Flectobacillaceae</taxon>
        <taxon>Aquirufa</taxon>
    </lineage>
</organism>
<dbReference type="RefSeq" id="WP_377978929.1">
    <property type="nucleotide sequence ID" value="NZ_JBBKXY010000002.1"/>
</dbReference>
<evidence type="ECO:0000256" key="1">
    <source>
        <dbReference type="ARBA" id="ARBA00004496"/>
    </source>
</evidence>
<dbReference type="GO" id="GO:0008168">
    <property type="term" value="F:methyltransferase activity"/>
    <property type="evidence" value="ECO:0007669"/>
    <property type="project" value="UniProtKB-KW"/>
</dbReference>
<evidence type="ECO:0000256" key="12">
    <source>
        <dbReference type="ARBA" id="ARBA00023014"/>
    </source>
</evidence>
<dbReference type="SUPFAM" id="SSF102114">
    <property type="entry name" value="Radical SAM enzymes"/>
    <property type="match status" value="1"/>
</dbReference>
<keyword evidence="17" id="KW-1185">Reference proteome</keyword>
<evidence type="ECO:0000256" key="8">
    <source>
        <dbReference type="ARBA" id="ARBA00022691"/>
    </source>
</evidence>
<dbReference type="InterPro" id="IPR027492">
    <property type="entry name" value="RNA_MTrfase_RlmN"/>
</dbReference>
<comment type="function">
    <text evidence="14">Specifically methylates position 2 of adenine 2503 in 23S rRNA and position 2 of adenine 37 in tRNAs.</text>
</comment>
<evidence type="ECO:0000256" key="10">
    <source>
        <dbReference type="ARBA" id="ARBA00022723"/>
    </source>
</evidence>
<dbReference type="PANTHER" id="PTHR30544:SF5">
    <property type="entry name" value="RADICAL SAM CORE DOMAIN-CONTAINING PROTEIN"/>
    <property type="match status" value="1"/>
</dbReference>
<evidence type="ECO:0000256" key="2">
    <source>
        <dbReference type="ARBA" id="ARBA00007544"/>
    </source>
</evidence>
<comment type="catalytic activity">
    <reaction evidence="14">
        <text>adenosine(37) in tRNA + 2 reduced [2Fe-2S]-[ferredoxin] + 2 S-adenosyl-L-methionine = 2-methyladenosine(37) in tRNA + 5'-deoxyadenosine + L-methionine + 2 oxidized [2Fe-2S]-[ferredoxin] + S-adenosyl-L-homocysteine</text>
        <dbReference type="Rhea" id="RHEA:43332"/>
        <dbReference type="Rhea" id="RHEA-COMP:10000"/>
        <dbReference type="Rhea" id="RHEA-COMP:10001"/>
        <dbReference type="Rhea" id="RHEA-COMP:10162"/>
        <dbReference type="Rhea" id="RHEA-COMP:10485"/>
        <dbReference type="ChEBI" id="CHEBI:17319"/>
        <dbReference type="ChEBI" id="CHEBI:33737"/>
        <dbReference type="ChEBI" id="CHEBI:33738"/>
        <dbReference type="ChEBI" id="CHEBI:57844"/>
        <dbReference type="ChEBI" id="CHEBI:57856"/>
        <dbReference type="ChEBI" id="CHEBI:59789"/>
        <dbReference type="ChEBI" id="CHEBI:74411"/>
        <dbReference type="ChEBI" id="CHEBI:74497"/>
        <dbReference type="EC" id="2.1.1.192"/>
    </reaction>
</comment>
<evidence type="ECO:0000313" key="16">
    <source>
        <dbReference type="EMBL" id="MFD3293666.1"/>
    </source>
</evidence>
<dbReference type="EC" id="2.1.1.192" evidence="14"/>
<name>A0ABW6D645_9BACT</name>
<dbReference type="PROSITE" id="PS51918">
    <property type="entry name" value="RADICAL_SAM"/>
    <property type="match status" value="1"/>
</dbReference>
<dbReference type="Gene3D" id="3.20.20.70">
    <property type="entry name" value="Aldolase class I"/>
    <property type="match status" value="1"/>
</dbReference>
<keyword evidence="12 14" id="KW-0411">Iron-sulfur</keyword>
<evidence type="ECO:0000256" key="5">
    <source>
        <dbReference type="ARBA" id="ARBA00022552"/>
    </source>
</evidence>
<keyword evidence="4 14" id="KW-0963">Cytoplasm</keyword>
<feature type="binding site" evidence="14">
    <location>
        <begin position="164"/>
        <end position="165"/>
    </location>
    <ligand>
        <name>S-adenosyl-L-methionine</name>
        <dbReference type="ChEBI" id="CHEBI:59789"/>
    </ligand>
</feature>
<sequence>MEKKVAIRNLSFEQLKAEMLAAGEPAFRAKQVYEWIWKKAARSFDAMGNVPKTTREWLSEKFSLQIVTTAEAQYSSDRTIKSSFQLHDNNLVEGVLIPTRERVTACVSSQVGCSLTCSFCATGYMDRKRNLESFEIYDQVVLIRDQAQEKYGQALTNIVYMGMGEPLLNYANVLKSIEQITSPEGLGMSPRRITVSTAGIAKMIQKLGDDQVKFNLALSLHAANDTKRNQIMPINESNTLQVLKAALLYFFEKTGNEITLEYIVFNKFNDTLEDARELYEFAKGIPCKINLIEYNPIAQSSFVNAEADAIAKFSAFLESKRMIVNIRRSRGRDIDAACGQLAGKKAPVDA</sequence>
<dbReference type="SFLD" id="SFLDG01062">
    <property type="entry name" value="methyltransferase_(Class_A)"/>
    <property type="match status" value="1"/>
</dbReference>
<reference evidence="16 17" key="1">
    <citation type="submission" date="2024-03" db="EMBL/GenBank/DDBJ databases">
        <title>Aquirufa genome sequencing.</title>
        <authorList>
            <person name="Pitt A."/>
            <person name="Hahn M.W."/>
        </authorList>
    </citation>
    <scope>NUCLEOTIDE SEQUENCE [LARGE SCALE GENOMIC DNA]</scope>
    <source>
        <strain evidence="16 17">KTFRIE-69F</strain>
    </source>
</reference>
<dbReference type="Proteomes" id="UP001598112">
    <property type="component" value="Unassembled WGS sequence"/>
</dbReference>
<dbReference type="InterPro" id="IPR013785">
    <property type="entry name" value="Aldolase_TIM"/>
</dbReference>
<keyword evidence="11 14" id="KW-0408">Iron</keyword>
<comment type="catalytic activity">
    <reaction evidence="14">
        <text>adenosine(2503) in 23S rRNA + 2 reduced [2Fe-2S]-[ferredoxin] + 2 S-adenosyl-L-methionine = 2-methyladenosine(2503) in 23S rRNA + 5'-deoxyadenosine + L-methionine + 2 oxidized [2Fe-2S]-[ferredoxin] + S-adenosyl-L-homocysteine</text>
        <dbReference type="Rhea" id="RHEA:42916"/>
        <dbReference type="Rhea" id="RHEA-COMP:10000"/>
        <dbReference type="Rhea" id="RHEA-COMP:10001"/>
        <dbReference type="Rhea" id="RHEA-COMP:10152"/>
        <dbReference type="Rhea" id="RHEA-COMP:10282"/>
        <dbReference type="ChEBI" id="CHEBI:17319"/>
        <dbReference type="ChEBI" id="CHEBI:33737"/>
        <dbReference type="ChEBI" id="CHEBI:33738"/>
        <dbReference type="ChEBI" id="CHEBI:57844"/>
        <dbReference type="ChEBI" id="CHEBI:57856"/>
        <dbReference type="ChEBI" id="CHEBI:59789"/>
        <dbReference type="ChEBI" id="CHEBI:74411"/>
        <dbReference type="ChEBI" id="CHEBI:74497"/>
        <dbReference type="EC" id="2.1.1.192"/>
    </reaction>
</comment>
<dbReference type="EMBL" id="JBBKXY010000002">
    <property type="protein sequence ID" value="MFD3293666.1"/>
    <property type="molecule type" value="Genomic_DNA"/>
</dbReference>
<comment type="cofactor">
    <cofactor evidence="14">
        <name>[4Fe-4S] cluster</name>
        <dbReference type="ChEBI" id="CHEBI:49883"/>
    </cofactor>
    <text evidence="14">Binds 1 [4Fe-4S] cluster. The cluster is coordinated with 3 cysteines and an exchangeable S-adenosyl-L-methionine.</text>
</comment>
<dbReference type="InterPro" id="IPR040072">
    <property type="entry name" value="Methyltransferase_A"/>
</dbReference>